<proteinExistence type="predicted"/>
<dbReference type="AlphaFoldDB" id="A0A7C5LA52"/>
<dbReference type="Pfam" id="PF00795">
    <property type="entry name" value="CN_hydrolase"/>
    <property type="match status" value="1"/>
</dbReference>
<dbReference type="Gene3D" id="3.60.110.10">
    <property type="entry name" value="Carbon-nitrogen hydrolase"/>
    <property type="match status" value="1"/>
</dbReference>
<accession>A0A7C5LA52</accession>
<dbReference type="InterPro" id="IPR003010">
    <property type="entry name" value="C-N_Hydrolase"/>
</dbReference>
<dbReference type="PANTHER" id="PTHR23088:SF27">
    <property type="entry name" value="DEAMINATED GLUTATHIONE AMIDASE"/>
    <property type="match status" value="1"/>
</dbReference>
<dbReference type="PROSITE" id="PS50263">
    <property type="entry name" value="CN_HYDROLASE"/>
    <property type="match status" value="1"/>
</dbReference>
<sequence length="247" mass="28498">MKFPLSVLQISLREDPEENLSRVLSACERSPEGGVLLLPEMFFWNFDLEKLDTFARMTPAVLEELSRLSERKNLLLCGTLPEKTEEGVRNTAYLIDRGRLIGRRSKIKLFPLFGEDRFFVAGRENPVFETRFGRIGLLICFELRFTDLVLDLRRKRIDILLVPAQWGYARRNHLEVLSRARAVELQSYLLISNIWGELRGTEFAGRSAVYSPWGEILCFAERGDTLLTAEADLSYVREVRRTVPVDL</sequence>
<dbReference type="CDD" id="cd07197">
    <property type="entry name" value="nitrilase"/>
    <property type="match status" value="1"/>
</dbReference>
<dbReference type="PANTHER" id="PTHR23088">
    <property type="entry name" value="NITRILASE-RELATED"/>
    <property type="match status" value="1"/>
</dbReference>
<dbReference type="EMBL" id="DRNB01000142">
    <property type="protein sequence ID" value="HHJ64010.1"/>
    <property type="molecule type" value="Genomic_DNA"/>
</dbReference>
<evidence type="ECO:0000313" key="2">
    <source>
        <dbReference type="EMBL" id="HHJ64010.1"/>
    </source>
</evidence>
<reference evidence="2" key="1">
    <citation type="journal article" date="2020" name="mSystems">
        <title>Genome- and Community-Level Interaction Insights into Carbon Utilization and Element Cycling Functions of Hydrothermarchaeota in Hydrothermal Sediment.</title>
        <authorList>
            <person name="Zhou Z."/>
            <person name="Liu Y."/>
            <person name="Xu W."/>
            <person name="Pan J."/>
            <person name="Luo Z.H."/>
            <person name="Li M."/>
        </authorList>
    </citation>
    <scope>NUCLEOTIDE SEQUENCE [LARGE SCALE GENOMIC DNA]</scope>
    <source>
        <strain evidence="2">HyVt-501</strain>
    </source>
</reference>
<dbReference type="InterPro" id="IPR036526">
    <property type="entry name" value="C-N_Hydrolase_sf"/>
</dbReference>
<name>A0A7C5LA52_AQUAO</name>
<comment type="caution">
    <text evidence="2">The sequence shown here is derived from an EMBL/GenBank/DDBJ whole genome shotgun (WGS) entry which is preliminary data.</text>
</comment>
<dbReference type="GO" id="GO:0016787">
    <property type="term" value="F:hydrolase activity"/>
    <property type="evidence" value="ECO:0007669"/>
    <property type="project" value="UniProtKB-KW"/>
</dbReference>
<keyword evidence="2" id="KW-0378">Hydrolase</keyword>
<gene>
    <name evidence="2" type="ORF">ENJ61_03795</name>
</gene>
<feature type="domain" description="CN hydrolase" evidence="1">
    <location>
        <begin position="1"/>
        <end position="233"/>
    </location>
</feature>
<dbReference type="Proteomes" id="UP000885792">
    <property type="component" value="Unassembled WGS sequence"/>
</dbReference>
<organism evidence="2">
    <name type="scientific">Aquifex aeolicus</name>
    <dbReference type="NCBI Taxonomy" id="63363"/>
    <lineage>
        <taxon>Bacteria</taxon>
        <taxon>Pseudomonadati</taxon>
        <taxon>Aquificota</taxon>
        <taxon>Aquificia</taxon>
        <taxon>Aquificales</taxon>
        <taxon>Aquificaceae</taxon>
        <taxon>Aquifex</taxon>
    </lineage>
</organism>
<evidence type="ECO:0000259" key="1">
    <source>
        <dbReference type="PROSITE" id="PS50263"/>
    </source>
</evidence>
<dbReference type="SUPFAM" id="SSF56317">
    <property type="entry name" value="Carbon-nitrogen hydrolase"/>
    <property type="match status" value="1"/>
</dbReference>
<protein>
    <submittedName>
        <fullName evidence="2">Carbon-nitrogen hydrolase family protein</fullName>
    </submittedName>
</protein>